<dbReference type="EMBL" id="HBUF01109885">
    <property type="protein sequence ID" value="CAG6639947.1"/>
    <property type="molecule type" value="Transcribed_RNA"/>
</dbReference>
<accession>A0A8D8VY21</accession>
<organism evidence="2">
    <name type="scientific">Cacopsylla melanoneura</name>
    <dbReference type="NCBI Taxonomy" id="428564"/>
    <lineage>
        <taxon>Eukaryota</taxon>
        <taxon>Metazoa</taxon>
        <taxon>Ecdysozoa</taxon>
        <taxon>Arthropoda</taxon>
        <taxon>Hexapoda</taxon>
        <taxon>Insecta</taxon>
        <taxon>Pterygota</taxon>
        <taxon>Neoptera</taxon>
        <taxon>Paraneoptera</taxon>
        <taxon>Hemiptera</taxon>
        <taxon>Sternorrhyncha</taxon>
        <taxon>Psylloidea</taxon>
        <taxon>Psyllidae</taxon>
        <taxon>Psyllinae</taxon>
        <taxon>Cacopsylla</taxon>
    </lineage>
</organism>
<proteinExistence type="predicted"/>
<evidence type="ECO:0000256" key="1">
    <source>
        <dbReference type="SAM" id="MobiDB-lite"/>
    </source>
</evidence>
<reference evidence="2" key="1">
    <citation type="submission" date="2021-05" db="EMBL/GenBank/DDBJ databases">
        <authorList>
            <person name="Alioto T."/>
            <person name="Alioto T."/>
            <person name="Gomez Garrido J."/>
        </authorList>
    </citation>
    <scope>NUCLEOTIDE SEQUENCE</scope>
</reference>
<sequence>MGKPHGGLFFHNTKTHGSKQSPELRRTRYSPWENPMVVYFSIIQKHMGRNKIQNYVVYSIHTYIIVHGKNPMVVQFFHNSPRITHMVVGTVFPKNDNTWVAKQCRIFHQDSQGHSATDPHSHTDHHCITLTFTASH</sequence>
<name>A0A8D8VY21_9HEMI</name>
<feature type="region of interest" description="Disordered" evidence="1">
    <location>
        <begin position="1"/>
        <end position="25"/>
    </location>
</feature>
<dbReference type="AlphaFoldDB" id="A0A8D8VY21"/>
<evidence type="ECO:0000313" key="2">
    <source>
        <dbReference type="EMBL" id="CAG6639947.1"/>
    </source>
</evidence>
<protein>
    <submittedName>
        <fullName evidence="2">Uncharacterized protein</fullName>
    </submittedName>
</protein>